<evidence type="ECO:0000313" key="16">
    <source>
        <dbReference type="Proteomes" id="UP000036867"/>
    </source>
</evidence>
<dbReference type="PATRIC" id="fig|263475.3.peg.2569"/>
<dbReference type="PRINTS" id="PR00344">
    <property type="entry name" value="BCTRLSENSOR"/>
</dbReference>
<dbReference type="PANTHER" id="PTHR45453:SF2">
    <property type="entry name" value="HISTIDINE KINASE"/>
    <property type="match status" value="1"/>
</dbReference>
<dbReference type="GeneID" id="301138115"/>
<name>A0A0M0LBX8_9BACL</name>
<dbReference type="GO" id="GO:0016036">
    <property type="term" value="P:cellular response to phosphate starvation"/>
    <property type="evidence" value="ECO:0007669"/>
    <property type="project" value="TreeGrafter"/>
</dbReference>
<evidence type="ECO:0000256" key="10">
    <source>
        <dbReference type="ARBA" id="ARBA00022989"/>
    </source>
</evidence>
<evidence type="ECO:0000256" key="11">
    <source>
        <dbReference type="ARBA" id="ARBA00023012"/>
    </source>
</evidence>
<proteinExistence type="predicted"/>
<dbReference type="Gene3D" id="3.30.565.10">
    <property type="entry name" value="Histidine kinase-like ATPase, C-terminal domain"/>
    <property type="match status" value="1"/>
</dbReference>
<evidence type="ECO:0000256" key="9">
    <source>
        <dbReference type="ARBA" id="ARBA00022840"/>
    </source>
</evidence>
<protein>
    <recommendedName>
        <fullName evidence="3">histidine kinase</fullName>
        <ecNumber evidence="3">2.7.13.3</ecNumber>
    </recommendedName>
</protein>
<evidence type="ECO:0000256" key="3">
    <source>
        <dbReference type="ARBA" id="ARBA00012438"/>
    </source>
</evidence>
<evidence type="ECO:0000256" key="1">
    <source>
        <dbReference type="ARBA" id="ARBA00000085"/>
    </source>
</evidence>
<dbReference type="OrthoDB" id="9780487at2"/>
<keyword evidence="9" id="KW-0067">ATP-binding</keyword>
<accession>A0A0M0LBX8</accession>
<dbReference type="InterPro" id="IPR003594">
    <property type="entry name" value="HATPase_dom"/>
</dbReference>
<keyword evidence="12 13" id="KW-0472">Membrane</keyword>
<dbReference type="EMBL" id="LILB01000007">
    <property type="protein sequence ID" value="KOO48407.1"/>
    <property type="molecule type" value="Genomic_DNA"/>
</dbReference>
<keyword evidence="10 13" id="KW-1133">Transmembrane helix</keyword>
<evidence type="ECO:0000256" key="8">
    <source>
        <dbReference type="ARBA" id="ARBA00022777"/>
    </source>
</evidence>
<dbReference type="SMART" id="SM00387">
    <property type="entry name" value="HATPase_c"/>
    <property type="match status" value="1"/>
</dbReference>
<dbReference type="Proteomes" id="UP000036867">
    <property type="component" value="Unassembled WGS sequence"/>
</dbReference>
<feature type="domain" description="Histidine kinase" evidence="14">
    <location>
        <begin position="126"/>
        <end position="333"/>
    </location>
</feature>
<dbReference type="InterPro" id="IPR004358">
    <property type="entry name" value="Sig_transdc_His_kin-like_C"/>
</dbReference>
<dbReference type="PROSITE" id="PS50109">
    <property type="entry name" value="HIS_KIN"/>
    <property type="match status" value="1"/>
</dbReference>
<dbReference type="InterPro" id="IPR005467">
    <property type="entry name" value="His_kinase_dom"/>
</dbReference>
<feature type="transmembrane region" description="Helical" evidence="13">
    <location>
        <begin position="39"/>
        <end position="58"/>
    </location>
</feature>
<reference evidence="16" key="1">
    <citation type="submission" date="2015-08" db="EMBL/GenBank/DDBJ databases">
        <title>Fjat-10028 dsm 16317.</title>
        <authorList>
            <person name="Liu B."/>
            <person name="Wang J."/>
            <person name="Zhu Y."/>
            <person name="Liu G."/>
            <person name="Chen Q."/>
            <person name="Chen Z."/>
            <person name="Lan J."/>
            <person name="Che J."/>
            <person name="Ge C."/>
            <person name="Shi H."/>
            <person name="Pan Z."/>
            <person name="Liu X."/>
        </authorList>
    </citation>
    <scope>NUCLEOTIDE SEQUENCE [LARGE SCALE GENOMIC DNA]</scope>
    <source>
        <strain evidence="16">DSM 16317</strain>
    </source>
</reference>
<keyword evidence="16" id="KW-1185">Reference proteome</keyword>
<dbReference type="InterPro" id="IPR050351">
    <property type="entry name" value="BphY/WalK/GraS-like"/>
</dbReference>
<dbReference type="SUPFAM" id="SSF55874">
    <property type="entry name" value="ATPase domain of HSP90 chaperone/DNA topoisomerase II/histidine kinase"/>
    <property type="match status" value="1"/>
</dbReference>
<feature type="transmembrane region" description="Helical" evidence="13">
    <location>
        <begin position="12"/>
        <end position="33"/>
    </location>
</feature>
<comment type="caution">
    <text evidence="15">The sequence shown here is derived from an EMBL/GenBank/DDBJ whole genome shotgun (WGS) entry which is preliminary data.</text>
</comment>
<dbReference type="STRING" id="263475.AMD00_18635"/>
<keyword evidence="6 13" id="KW-0812">Transmembrane</keyword>
<evidence type="ECO:0000256" key="7">
    <source>
        <dbReference type="ARBA" id="ARBA00022741"/>
    </source>
</evidence>
<organism evidence="15 16">
    <name type="scientific">Viridibacillus arvi</name>
    <dbReference type="NCBI Taxonomy" id="263475"/>
    <lineage>
        <taxon>Bacteria</taxon>
        <taxon>Bacillati</taxon>
        <taxon>Bacillota</taxon>
        <taxon>Bacilli</taxon>
        <taxon>Bacillales</taxon>
        <taxon>Caryophanaceae</taxon>
        <taxon>Viridibacillus</taxon>
    </lineage>
</organism>
<keyword evidence="11" id="KW-0902">Two-component regulatory system</keyword>
<dbReference type="Pfam" id="PF02518">
    <property type="entry name" value="HATPase_c"/>
    <property type="match status" value="1"/>
</dbReference>
<comment type="subcellular location">
    <subcellularLocation>
        <location evidence="2">Cell membrane</location>
        <topology evidence="2">Multi-pass membrane protein</topology>
    </subcellularLocation>
</comment>
<dbReference type="EC" id="2.7.13.3" evidence="3"/>
<evidence type="ECO:0000256" key="12">
    <source>
        <dbReference type="ARBA" id="ARBA00023136"/>
    </source>
</evidence>
<evidence type="ECO:0000259" key="14">
    <source>
        <dbReference type="PROSITE" id="PS50109"/>
    </source>
</evidence>
<keyword evidence="7" id="KW-0547">Nucleotide-binding</keyword>
<keyword evidence="5" id="KW-0808">Transferase</keyword>
<evidence type="ECO:0000256" key="2">
    <source>
        <dbReference type="ARBA" id="ARBA00004651"/>
    </source>
</evidence>
<comment type="catalytic activity">
    <reaction evidence="1">
        <text>ATP + protein L-histidine = ADP + protein N-phospho-L-histidine.</text>
        <dbReference type="EC" id="2.7.13.3"/>
    </reaction>
</comment>
<dbReference type="GO" id="GO:0000155">
    <property type="term" value="F:phosphorelay sensor kinase activity"/>
    <property type="evidence" value="ECO:0007669"/>
    <property type="project" value="TreeGrafter"/>
</dbReference>
<evidence type="ECO:0000256" key="6">
    <source>
        <dbReference type="ARBA" id="ARBA00022692"/>
    </source>
</evidence>
<gene>
    <name evidence="15" type="ORF">AMD00_18635</name>
</gene>
<dbReference type="AlphaFoldDB" id="A0A0M0LBX8"/>
<sequence>MLLMFLKERKSWILFFIAVQLWLNLVLFLDVGLSNVSAVYLNLTNVVVFILFLIWRYIKETKSIRRLKHFLGNDLDIESVLPAPSEKLSSFEGVFFKAIENVEVKRREQINDVHVEFSEDQDRALGWIHEVKTPLTAMKLMIDSLEDTTFKKRLEIEWLRIHLLLDQELHHIRLSTIENDNRMEMISIRPTILREIKNLQTWCIEKGIGFDIENLDAEVLTDQKWTSFIIRQLLSNAVKYSNDNSDIQVYSSKDSDGHVYLYIKDSGIGISQADLPRIFNKSFTGKIGRHQTASTGMGLYLAKNAASKLGIQIFVQSEEKIGTVFSLRFPLKNEFVKIMSR</sequence>
<dbReference type="PANTHER" id="PTHR45453">
    <property type="entry name" value="PHOSPHATE REGULON SENSOR PROTEIN PHOR"/>
    <property type="match status" value="1"/>
</dbReference>
<evidence type="ECO:0000256" key="5">
    <source>
        <dbReference type="ARBA" id="ARBA00022679"/>
    </source>
</evidence>
<evidence type="ECO:0000256" key="4">
    <source>
        <dbReference type="ARBA" id="ARBA00022475"/>
    </source>
</evidence>
<dbReference type="InterPro" id="IPR036890">
    <property type="entry name" value="HATPase_C_sf"/>
</dbReference>
<dbReference type="RefSeq" id="WP_053418539.1">
    <property type="nucleotide sequence ID" value="NZ_LILB01000007.1"/>
</dbReference>
<keyword evidence="8 15" id="KW-0418">Kinase</keyword>
<dbReference type="GO" id="GO:0004721">
    <property type="term" value="F:phosphoprotein phosphatase activity"/>
    <property type="evidence" value="ECO:0007669"/>
    <property type="project" value="TreeGrafter"/>
</dbReference>
<dbReference type="GO" id="GO:0005886">
    <property type="term" value="C:plasma membrane"/>
    <property type="evidence" value="ECO:0007669"/>
    <property type="project" value="UniProtKB-SubCell"/>
</dbReference>
<evidence type="ECO:0000313" key="15">
    <source>
        <dbReference type="EMBL" id="KOO48407.1"/>
    </source>
</evidence>
<evidence type="ECO:0000256" key="13">
    <source>
        <dbReference type="SAM" id="Phobius"/>
    </source>
</evidence>
<keyword evidence="4" id="KW-1003">Cell membrane</keyword>
<dbReference type="GO" id="GO:0005524">
    <property type="term" value="F:ATP binding"/>
    <property type="evidence" value="ECO:0007669"/>
    <property type="project" value="UniProtKB-KW"/>
</dbReference>